<gene>
    <name evidence="1" type="ORF">BJ138DRAFT_1020144</name>
</gene>
<evidence type="ECO:0000313" key="1">
    <source>
        <dbReference type="EMBL" id="KAH7903745.1"/>
    </source>
</evidence>
<organism evidence="1 2">
    <name type="scientific">Hygrophoropsis aurantiaca</name>
    <dbReference type="NCBI Taxonomy" id="72124"/>
    <lineage>
        <taxon>Eukaryota</taxon>
        <taxon>Fungi</taxon>
        <taxon>Dikarya</taxon>
        <taxon>Basidiomycota</taxon>
        <taxon>Agaricomycotina</taxon>
        <taxon>Agaricomycetes</taxon>
        <taxon>Agaricomycetidae</taxon>
        <taxon>Boletales</taxon>
        <taxon>Coniophorineae</taxon>
        <taxon>Hygrophoropsidaceae</taxon>
        <taxon>Hygrophoropsis</taxon>
    </lineage>
</organism>
<proteinExistence type="predicted"/>
<reference evidence="1" key="1">
    <citation type="journal article" date="2021" name="New Phytol.">
        <title>Evolutionary innovations through gain and loss of genes in the ectomycorrhizal Boletales.</title>
        <authorList>
            <person name="Wu G."/>
            <person name="Miyauchi S."/>
            <person name="Morin E."/>
            <person name="Kuo A."/>
            <person name="Drula E."/>
            <person name="Varga T."/>
            <person name="Kohler A."/>
            <person name="Feng B."/>
            <person name="Cao Y."/>
            <person name="Lipzen A."/>
            <person name="Daum C."/>
            <person name="Hundley H."/>
            <person name="Pangilinan J."/>
            <person name="Johnson J."/>
            <person name="Barry K."/>
            <person name="LaButti K."/>
            <person name="Ng V."/>
            <person name="Ahrendt S."/>
            <person name="Min B."/>
            <person name="Choi I.G."/>
            <person name="Park H."/>
            <person name="Plett J.M."/>
            <person name="Magnuson J."/>
            <person name="Spatafora J.W."/>
            <person name="Nagy L.G."/>
            <person name="Henrissat B."/>
            <person name="Grigoriev I.V."/>
            <person name="Yang Z.L."/>
            <person name="Xu J."/>
            <person name="Martin F.M."/>
        </authorList>
    </citation>
    <scope>NUCLEOTIDE SEQUENCE</scope>
    <source>
        <strain evidence="1">ATCC 28755</strain>
    </source>
</reference>
<protein>
    <submittedName>
        <fullName evidence="1">Uncharacterized protein</fullName>
    </submittedName>
</protein>
<evidence type="ECO:0000313" key="2">
    <source>
        <dbReference type="Proteomes" id="UP000790377"/>
    </source>
</evidence>
<dbReference type="Proteomes" id="UP000790377">
    <property type="component" value="Unassembled WGS sequence"/>
</dbReference>
<comment type="caution">
    <text evidence="1">The sequence shown here is derived from an EMBL/GenBank/DDBJ whole genome shotgun (WGS) entry which is preliminary data.</text>
</comment>
<dbReference type="EMBL" id="MU268782">
    <property type="protein sequence ID" value="KAH7903745.1"/>
    <property type="molecule type" value="Genomic_DNA"/>
</dbReference>
<accession>A0ACB7ZRA9</accession>
<keyword evidence="2" id="KW-1185">Reference proteome</keyword>
<feature type="non-terminal residue" evidence="1">
    <location>
        <position position="1"/>
    </location>
</feature>
<name>A0ACB7ZRA9_9AGAM</name>
<sequence length="61" mass="6989">LAYVEWFSPFPDAPEANHSMYKVSRSFRNGERQASIIPVSDIRQSVHLIPKFGTISKQRVV</sequence>